<evidence type="ECO:0000256" key="1">
    <source>
        <dbReference type="SAM" id="MobiDB-lite"/>
    </source>
</evidence>
<comment type="caution">
    <text evidence="2">The sequence shown here is derived from an EMBL/GenBank/DDBJ whole genome shotgun (WGS) entry which is preliminary data.</text>
</comment>
<dbReference type="EMBL" id="CAJNOC010000029">
    <property type="protein sequence ID" value="CAF0708142.1"/>
    <property type="molecule type" value="Genomic_DNA"/>
</dbReference>
<proteinExistence type="predicted"/>
<name>A0A813M1Y9_9BILA</name>
<feature type="region of interest" description="Disordered" evidence="1">
    <location>
        <begin position="346"/>
        <end position="365"/>
    </location>
</feature>
<feature type="compositionally biased region" description="Low complexity" evidence="1">
    <location>
        <begin position="493"/>
        <end position="515"/>
    </location>
</feature>
<dbReference type="Proteomes" id="UP000663879">
    <property type="component" value="Unassembled WGS sequence"/>
</dbReference>
<feature type="compositionally biased region" description="Low complexity" evidence="1">
    <location>
        <begin position="584"/>
        <end position="594"/>
    </location>
</feature>
<dbReference type="OrthoDB" id="10544389at2759"/>
<dbReference type="AlphaFoldDB" id="A0A813M1Y9"/>
<gene>
    <name evidence="2" type="ORF">OXX778_LOCUS567</name>
</gene>
<evidence type="ECO:0000313" key="3">
    <source>
        <dbReference type="Proteomes" id="UP000663879"/>
    </source>
</evidence>
<evidence type="ECO:0000313" key="2">
    <source>
        <dbReference type="EMBL" id="CAF0708142.1"/>
    </source>
</evidence>
<feature type="compositionally biased region" description="Basic and acidic residues" evidence="1">
    <location>
        <begin position="349"/>
        <end position="365"/>
    </location>
</feature>
<accession>A0A813M1Y9</accession>
<feature type="region of interest" description="Disordered" evidence="1">
    <location>
        <begin position="574"/>
        <end position="594"/>
    </location>
</feature>
<keyword evidence="3" id="KW-1185">Reference proteome</keyword>
<reference evidence="2" key="1">
    <citation type="submission" date="2021-02" db="EMBL/GenBank/DDBJ databases">
        <authorList>
            <person name="Nowell W R."/>
        </authorList>
    </citation>
    <scope>NUCLEOTIDE SEQUENCE</scope>
    <source>
        <strain evidence="2">Ploen Becks lab</strain>
    </source>
</reference>
<protein>
    <submittedName>
        <fullName evidence="2">Uncharacterized protein</fullName>
    </submittedName>
</protein>
<sequence>MNDLNLSETGYSVYLLYQKEVYSSDHSFLQSMMDWLYTSSDSPLKFYFRNKAQVNIAHNGILIRKDTSLNTSSNENSHWSQIYFNFKHLKEIYVDKRHKDTCVLVSKVSSSTTSNYVWKKTNPSNYQSFRSAYSLNSAYKKTFLLTILKFKDGPSRLLQTIQLLDSVLVDYNKKEELINKSLKSNPELTNIIYNTLKGSDNLKNSKIVKNIDFIKSTSRHSMDNFVHKVQKNSSNLSLNQFDVSGTSTLNRLRNRSQQYIGQKPTTTLPASLRNHSVDTKSLYQNVNNGSNTSLQSFQTNSYFYRPSSSNNVSRQSSVNDLRPQNAPFMANRGYLGNILSPQIRPTSVQHEKKPQPYKQIEKSKKDDVDNLAKNNNIKIKLVNEAVNFENNISESSENEDFETSTNQAETVIERKQEQFEEDTTKNDYDDTNTNTILEDLSHNMNTETINDSNLDTINNFDFSSTGKNLIKIDKNPQNFYYNFTKDDFNNLRNQSQQQQQQQNHHQQQFQHQMQHSQIRPILNQNKIANIVRNASIPSTSGINDEKSQDYLIKETNNKVRDIINSFNNLNLNKKPEVNINPMPQQTKTSQINNTTTNSNKITYINSNNNNFTFNNVNNNGGGNRFPPPPQPTKAIHNNYNNPNLYLNKNYSQISTQLGVNSNTPNNNNKNYESTSSISLNVNTVDSFYAGNYLIRPKLESPVKINNDFNLINNKLTRIVNYLSSSSDNLNEQSKKLDIEVRDTNFNNNNNINNQVNEDYFSQTKVTGSHPPVAAVAPIAQKKRTFANMVWPMDPEEEKILRSSSPFIVPEVIVQKPERVKSILKKSNCFLTNSVSGFDLTSSANQPLTQSSSVLGNYTNSNSGYVQSASMATANKKRVDFHENFCYINFFDTNEEN</sequence>
<feature type="region of interest" description="Disordered" evidence="1">
    <location>
        <begin position="492"/>
        <end position="515"/>
    </location>
</feature>
<organism evidence="2 3">
    <name type="scientific">Brachionus calyciflorus</name>
    <dbReference type="NCBI Taxonomy" id="104777"/>
    <lineage>
        <taxon>Eukaryota</taxon>
        <taxon>Metazoa</taxon>
        <taxon>Spiralia</taxon>
        <taxon>Gnathifera</taxon>
        <taxon>Rotifera</taxon>
        <taxon>Eurotatoria</taxon>
        <taxon>Monogononta</taxon>
        <taxon>Pseudotrocha</taxon>
        <taxon>Ploima</taxon>
        <taxon>Brachionidae</taxon>
        <taxon>Brachionus</taxon>
    </lineage>
</organism>